<reference evidence="1" key="1">
    <citation type="journal article" date="2023" name="J. Hazard. Mater.">
        <title>Anaerobic biodegradation of pyrene and benzo[a]pyrene by a new sulfate-reducing Desulforamulus aquiferis strain DSA.</title>
        <authorList>
            <person name="Zhang Z."/>
            <person name="Sun J."/>
            <person name="Gong X."/>
            <person name="Wang C."/>
            <person name="Wang H."/>
        </authorList>
    </citation>
    <scope>NUCLEOTIDE SEQUENCE</scope>
    <source>
        <strain evidence="1">DSA</strain>
    </source>
</reference>
<gene>
    <name evidence="1" type="ORF">P6N53_06950</name>
</gene>
<reference evidence="1" key="2">
    <citation type="submission" date="2023-03" db="EMBL/GenBank/DDBJ databases">
        <authorList>
            <person name="Zhang Z."/>
        </authorList>
    </citation>
    <scope>NUCLEOTIDE SEQUENCE</scope>
    <source>
        <strain evidence="1">DSA</strain>
    </source>
</reference>
<organism evidence="1 2">
    <name type="scientific">Desulforamulus aquiferis</name>
    <dbReference type="NCBI Taxonomy" id="1397668"/>
    <lineage>
        <taxon>Bacteria</taxon>
        <taxon>Bacillati</taxon>
        <taxon>Bacillota</taxon>
        <taxon>Clostridia</taxon>
        <taxon>Eubacteriales</taxon>
        <taxon>Peptococcaceae</taxon>
        <taxon>Desulforamulus</taxon>
    </lineage>
</organism>
<evidence type="ECO:0000313" key="1">
    <source>
        <dbReference type="EMBL" id="MDO7786959.1"/>
    </source>
</evidence>
<keyword evidence="2" id="KW-1185">Reference proteome</keyword>
<dbReference type="EMBL" id="JARPTC010000009">
    <property type="protein sequence ID" value="MDO7786959.1"/>
    <property type="molecule type" value="Genomic_DNA"/>
</dbReference>
<sequence>MPVKNGGMDVEREEPKVKVDTLIKLCTEGIEMLSQGKVHETIMGLTHTLDMARQMLAVHQGRGDVLIKSKVQLGQIPPGTKGKLIKNDEFGMLVEWEIADTPRPLVDLFFRHNFEEYIDLEGKCDSHRN</sequence>
<comment type="caution">
    <text evidence="1">The sequence shown here is derived from an EMBL/GenBank/DDBJ whole genome shotgun (WGS) entry which is preliminary data.</text>
</comment>
<protein>
    <submittedName>
        <fullName evidence="1">Uncharacterized protein</fullName>
    </submittedName>
</protein>
<evidence type="ECO:0000313" key="2">
    <source>
        <dbReference type="Proteomes" id="UP001172911"/>
    </source>
</evidence>
<dbReference type="AlphaFoldDB" id="A0AAW7ZCS3"/>
<name>A0AAW7ZCS3_9FIRM</name>
<dbReference type="Proteomes" id="UP001172911">
    <property type="component" value="Unassembled WGS sequence"/>
</dbReference>
<accession>A0AAW7ZCS3</accession>
<proteinExistence type="predicted"/>